<feature type="transmembrane region" description="Helical" evidence="1">
    <location>
        <begin position="105"/>
        <end position="122"/>
    </location>
</feature>
<evidence type="ECO:0008006" key="4">
    <source>
        <dbReference type="Google" id="ProtNLM"/>
    </source>
</evidence>
<protein>
    <recommendedName>
        <fullName evidence="4">Vitamin K epoxide reductase family protein</fullName>
    </recommendedName>
</protein>
<dbReference type="EMBL" id="JBHTAC010000030">
    <property type="protein sequence ID" value="MFC7245788.1"/>
    <property type="molecule type" value="Genomic_DNA"/>
</dbReference>
<sequence>MPVPRPRFLAARLLVAAQLASVALYTLGAGLPYLFLFTFQGTDHCSEVTGCQAPGDALPGPLVWAALPALLITIVGPPLAVLSLLMSFTSLARYRRQMPDGLRRWMYIAGGLTVAFVTFTVLPPGRLLLNWVLD</sequence>
<name>A0ABW2H630_9ACTN</name>
<comment type="caution">
    <text evidence="2">The sequence shown here is derived from an EMBL/GenBank/DDBJ whole genome shotgun (WGS) entry which is preliminary data.</text>
</comment>
<feature type="transmembrane region" description="Helical" evidence="1">
    <location>
        <begin position="62"/>
        <end position="85"/>
    </location>
</feature>
<evidence type="ECO:0000313" key="3">
    <source>
        <dbReference type="Proteomes" id="UP001596392"/>
    </source>
</evidence>
<keyword evidence="3" id="KW-1185">Reference proteome</keyword>
<gene>
    <name evidence="2" type="ORF">ACFQO7_25210</name>
</gene>
<keyword evidence="1" id="KW-0812">Transmembrane</keyword>
<keyword evidence="1" id="KW-0472">Membrane</keyword>
<accession>A0ABW2H630</accession>
<reference evidence="3" key="1">
    <citation type="journal article" date="2019" name="Int. J. Syst. Evol. Microbiol.">
        <title>The Global Catalogue of Microorganisms (GCM) 10K type strain sequencing project: providing services to taxonomists for standard genome sequencing and annotation.</title>
        <authorList>
            <consortium name="The Broad Institute Genomics Platform"/>
            <consortium name="The Broad Institute Genome Sequencing Center for Infectious Disease"/>
            <person name="Wu L."/>
            <person name="Ma J."/>
        </authorList>
    </citation>
    <scope>NUCLEOTIDE SEQUENCE [LARGE SCALE GENOMIC DNA]</scope>
    <source>
        <strain evidence="3">CGMCC 1.9106</strain>
    </source>
</reference>
<keyword evidence="1" id="KW-1133">Transmembrane helix</keyword>
<dbReference type="Proteomes" id="UP001596392">
    <property type="component" value="Unassembled WGS sequence"/>
</dbReference>
<organism evidence="2 3">
    <name type="scientific">Catellatospora aurea</name>
    <dbReference type="NCBI Taxonomy" id="1337874"/>
    <lineage>
        <taxon>Bacteria</taxon>
        <taxon>Bacillati</taxon>
        <taxon>Actinomycetota</taxon>
        <taxon>Actinomycetes</taxon>
        <taxon>Micromonosporales</taxon>
        <taxon>Micromonosporaceae</taxon>
        <taxon>Catellatospora</taxon>
    </lineage>
</organism>
<evidence type="ECO:0000313" key="2">
    <source>
        <dbReference type="EMBL" id="MFC7245788.1"/>
    </source>
</evidence>
<proteinExistence type="predicted"/>
<evidence type="ECO:0000256" key="1">
    <source>
        <dbReference type="SAM" id="Phobius"/>
    </source>
</evidence>